<dbReference type="PROSITE" id="PS51257">
    <property type="entry name" value="PROKAR_LIPOPROTEIN"/>
    <property type="match status" value="1"/>
</dbReference>
<evidence type="ECO:0000259" key="6">
    <source>
        <dbReference type="Pfam" id="PF07980"/>
    </source>
</evidence>
<gene>
    <name evidence="8" type="ORF">HMPREF9446_01941</name>
</gene>
<comment type="caution">
    <text evidence="8">The sequence shown here is derived from an EMBL/GenBank/DDBJ whole genome shotgun (WGS) entry which is preliminary data.</text>
</comment>
<dbReference type="SUPFAM" id="SSF48452">
    <property type="entry name" value="TPR-like"/>
    <property type="match status" value="1"/>
</dbReference>
<evidence type="ECO:0000259" key="7">
    <source>
        <dbReference type="Pfam" id="PF14322"/>
    </source>
</evidence>
<evidence type="ECO:0000256" key="2">
    <source>
        <dbReference type="ARBA" id="ARBA00006275"/>
    </source>
</evidence>
<keyword evidence="3" id="KW-0732">Signal</keyword>
<dbReference type="InterPro" id="IPR011990">
    <property type="entry name" value="TPR-like_helical_dom_sf"/>
</dbReference>
<dbReference type="RefSeq" id="WP_009125208.1">
    <property type="nucleotide sequence ID" value="NZ_GL882631.1"/>
</dbReference>
<keyword evidence="4" id="KW-0472">Membrane</keyword>
<comment type="similarity">
    <text evidence="2">Belongs to the SusD family.</text>
</comment>
<keyword evidence="5" id="KW-0998">Cell outer membrane</keyword>
<feature type="domain" description="SusD-like N-terminal" evidence="7">
    <location>
        <begin position="21"/>
        <end position="229"/>
    </location>
</feature>
<dbReference type="GeneID" id="86049542"/>
<dbReference type="AlphaFoldDB" id="F3PT75"/>
<comment type="subcellular location">
    <subcellularLocation>
        <location evidence="1">Cell outer membrane</location>
    </subcellularLocation>
</comment>
<dbReference type="Gene3D" id="1.25.40.390">
    <property type="match status" value="2"/>
</dbReference>
<evidence type="ECO:0000256" key="5">
    <source>
        <dbReference type="ARBA" id="ARBA00023237"/>
    </source>
</evidence>
<dbReference type="InterPro" id="IPR012944">
    <property type="entry name" value="SusD_RagB_dom"/>
</dbReference>
<evidence type="ECO:0000313" key="8">
    <source>
        <dbReference type="EMBL" id="EGF57093.1"/>
    </source>
</evidence>
<evidence type="ECO:0000256" key="3">
    <source>
        <dbReference type="ARBA" id="ARBA00022729"/>
    </source>
</evidence>
<proteinExistence type="inferred from homology"/>
<evidence type="ECO:0000256" key="4">
    <source>
        <dbReference type="ARBA" id="ARBA00023136"/>
    </source>
</evidence>
<reference evidence="8 9" key="1">
    <citation type="submission" date="2011-02" db="EMBL/GenBank/DDBJ databases">
        <authorList>
            <person name="Weinstock G."/>
            <person name="Sodergren E."/>
            <person name="Clifton S."/>
            <person name="Fulton L."/>
            <person name="Fulton B."/>
            <person name="Courtney L."/>
            <person name="Fronick C."/>
            <person name="Harrison M."/>
            <person name="Strong C."/>
            <person name="Farmer C."/>
            <person name="Delahaunty K."/>
            <person name="Markovic C."/>
            <person name="Hall O."/>
            <person name="Minx P."/>
            <person name="Tomlinson C."/>
            <person name="Mitreva M."/>
            <person name="Hou S."/>
            <person name="Chen J."/>
            <person name="Wollam A."/>
            <person name="Pepin K.H."/>
            <person name="Johnson M."/>
            <person name="Bhonagiri V."/>
            <person name="Zhang X."/>
            <person name="Suruliraj S."/>
            <person name="Warren W."/>
            <person name="Chinwalla A."/>
            <person name="Mardis E.R."/>
            <person name="Wilson R.K."/>
        </authorList>
    </citation>
    <scope>NUCLEOTIDE SEQUENCE [LARGE SCALE GENOMIC DNA]</scope>
    <source>
        <strain evidence="8 9">YIT 12057</strain>
    </source>
</reference>
<dbReference type="Pfam" id="PF14322">
    <property type="entry name" value="SusD-like_3"/>
    <property type="match status" value="1"/>
</dbReference>
<dbReference type="Proteomes" id="UP000003416">
    <property type="component" value="Unassembled WGS sequence"/>
</dbReference>
<accession>F3PT75</accession>
<organism evidence="8 9">
    <name type="scientific">Bacteroides fluxus YIT 12057</name>
    <dbReference type="NCBI Taxonomy" id="763034"/>
    <lineage>
        <taxon>Bacteria</taxon>
        <taxon>Pseudomonadati</taxon>
        <taxon>Bacteroidota</taxon>
        <taxon>Bacteroidia</taxon>
        <taxon>Bacteroidales</taxon>
        <taxon>Bacteroidaceae</taxon>
        <taxon>Bacteroides</taxon>
    </lineage>
</organism>
<dbReference type="InterPro" id="IPR033985">
    <property type="entry name" value="SusD-like_N"/>
</dbReference>
<protein>
    <submittedName>
        <fullName evidence="8">SusD family protein</fullName>
    </submittedName>
</protein>
<name>F3PT75_9BACE</name>
<dbReference type="HOGENOM" id="CLU_015553_3_5_10"/>
<dbReference type="eggNOG" id="COG1834">
    <property type="taxonomic scope" value="Bacteria"/>
</dbReference>
<evidence type="ECO:0000256" key="1">
    <source>
        <dbReference type="ARBA" id="ARBA00004442"/>
    </source>
</evidence>
<dbReference type="GO" id="GO:0009279">
    <property type="term" value="C:cell outer membrane"/>
    <property type="evidence" value="ECO:0007669"/>
    <property type="project" value="UniProtKB-SubCell"/>
</dbReference>
<keyword evidence="9" id="KW-1185">Reference proteome</keyword>
<feature type="domain" description="RagB/SusD" evidence="6">
    <location>
        <begin position="270"/>
        <end position="545"/>
    </location>
</feature>
<dbReference type="STRING" id="763034.HMPREF9446_01941"/>
<dbReference type="Pfam" id="PF07980">
    <property type="entry name" value="SusD_RagB"/>
    <property type="match status" value="1"/>
</dbReference>
<sequence length="592" mass="67601">MKIKNIVGALSFSVAVTGCSLDVKMYDGVMSEDISSENIAELTYGSYRHMKGSGIINNGFAFREYGSDDVSWTGTSNGSTFKIYDYTRDIATSNTEYAWELGYRAIGNTNLVIELVDALGERASRENIILRGENYYLRALCYFYLVNEFAQPYSNNPQSNPGLPLKLDSNPDVMSLPKSRSTVAEVYDQIVKDLKDAIVDMTLPAGFTPKNNNFATKEAAEALLARVYLYMGDYGSAYTMADNVIKSGRFKLEQGERYAKYAQWLPEDNTETIFAIRHVKEKDSNVGGNMFIRIDGNGYEEISVSDPYLRLLELYLDENDMPIDLRSKYVVKRFVEDGVKDFAVYGHPDKKYERWTFVYSERETKAAGYKYTQLNILKKDGQFVIADDQAGNFQSEYIQSEPYNLGKRYYVLAKDGTKYIGRVEPKVFDAATKHGKMSQYLVYAYNKTSYQEEYKLLYSPVISRLAEMYLIRAEANAEKGEVQLALDDVNIIRRRAGIPEWTIENMQTAEAGEPKDIKKIVEEERRLEFALEGLRRFDVFRKRGTLDRRYPGSHATSAGDRFLEVPYNSPAVCQFIPQAQYDAYPYELEQNP</sequence>
<dbReference type="EMBL" id="AFBN01000034">
    <property type="protein sequence ID" value="EGF57093.1"/>
    <property type="molecule type" value="Genomic_DNA"/>
</dbReference>
<evidence type="ECO:0000313" key="9">
    <source>
        <dbReference type="Proteomes" id="UP000003416"/>
    </source>
</evidence>